<evidence type="ECO:0000313" key="3">
    <source>
        <dbReference type="Proteomes" id="UP000193498"/>
    </source>
</evidence>
<dbReference type="InterPro" id="IPR006553">
    <property type="entry name" value="Leu-rich_rpt_Cys-con_subtyp"/>
</dbReference>
<sequence length="242" mass="26942">MASISSILSANSSLSLHSSGNSNHERASTASRRYASLVRTIDFTQLDEVYRNSTTLSQYLVRLIPIVRTNLQRLDLGFSKGVKNFDLQRLAPWLSNLTSLNLAGGGRTDIVLTKLSKHCPKLTHLSVSWNSQLTDFGFVEMARNCRELRALDLTNCAQISDTGIMALAVYCTRLKVLNISYCQCVGEVAVWELVRSCKELKLINALGCIHLSRGFPDQLKARYPELLVNVPGVLPFYYPDVS</sequence>
<accession>A0A1Y1YTV0</accession>
<evidence type="ECO:0000259" key="1">
    <source>
        <dbReference type="Pfam" id="PF25372"/>
    </source>
</evidence>
<dbReference type="PANTHER" id="PTHR13318">
    <property type="entry name" value="PARTNER OF PAIRED, ISOFORM B-RELATED"/>
    <property type="match status" value="1"/>
</dbReference>
<dbReference type="GO" id="GO:0031146">
    <property type="term" value="P:SCF-dependent proteasomal ubiquitin-dependent protein catabolic process"/>
    <property type="evidence" value="ECO:0007669"/>
    <property type="project" value="TreeGrafter"/>
</dbReference>
<feature type="domain" description="F-box/LRR-repeat protein 15-like leucin rich repeat" evidence="1">
    <location>
        <begin position="69"/>
        <end position="217"/>
    </location>
</feature>
<proteinExistence type="predicted"/>
<dbReference type="GO" id="GO:0019005">
    <property type="term" value="C:SCF ubiquitin ligase complex"/>
    <property type="evidence" value="ECO:0007669"/>
    <property type="project" value="TreeGrafter"/>
</dbReference>
<dbReference type="AlphaFoldDB" id="A0A1Y1YTV0"/>
<dbReference type="InterPro" id="IPR032675">
    <property type="entry name" value="LRR_dom_sf"/>
</dbReference>
<dbReference type="Gene3D" id="3.80.10.10">
    <property type="entry name" value="Ribonuclease Inhibitor"/>
    <property type="match status" value="1"/>
</dbReference>
<dbReference type="Pfam" id="PF25372">
    <property type="entry name" value="DUF7885"/>
    <property type="match status" value="1"/>
</dbReference>
<name>A0A1Y1YTV0_9FUNG</name>
<dbReference type="PANTHER" id="PTHR13318:SF95">
    <property type="entry name" value="F-BOX PROTEIN YLR352W"/>
    <property type="match status" value="1"/>
</dbReference>
<dbReference type="Proteomes" id="UP000193498">
    <property type="component" value="Unassembled WGS sequence"/>
</dbReference>
<dbReference type="STRING" id="1314790.A0A1Y1YTV0"/>
<reference evidence="2 3" key="1">
    <citation type="submission" date="2016-07" db="EMBL/GenBank/DDBJ databases">
        <title>Pervasive Adenine N6-methylation of Active Genes in Fungi.</title>
        <authorList>
            <consortium name="DOE Joint Genome Institute"/>
            <person name="Mondo S.J."/>
            <person name="Dannebaum R.O."/>
            <person name="Kuo R.C."/>
            <person name="Labutti K."/>
            <person name="Haridas S."/>
            <person name="Kuo A."/>
            <person name="Salamov A."/>
            <person name="Ahrendt S.R."/>
            <person name="Lipzen A."/>
            <person name="Sullivan W."/>
            <person name="Andreopoulos W.B."/>
            <person name="Clum A."/>
            <person name="Lindquist E."/>
            <person name="Daum C."/>
            <person name="Ramamoorthy G.K."/>
            <person name="Gryganskyi A."/>
            <person name="Culley D."/>
            <person name="Magnuson J.K."/>
            <person name="James T.Y."/>
            <person name="O'Malley M.A."/>
            <person name="Stajich J.E."/>
            <person name="Spatafora J.W."/>
            <person name="Visel A."/>
            <person name="Grigoriev I.V."/>
        </authorList>
    </citation>
    <scope>NUCLEOTIDE SEQUENCE [LARGE SCALE GENOMIC DNA]</scope>
    <source>
        <strain evidence="2 3">CBS 931.73</strain>
    </source>
</reference>
<dbReference type="OrthoDB" id="10257471at2759"/>
<dbReference type="SUPFAM" id="SSF52047">
    <property type="entry name" value="RNI-like"/>
    <property type="match status" value="1"/>
</dbReference>
<gene>
    <name evidence="2" type="ORF">K493DRAFT_312414</name>
</gene>
<dbReference type="EMBL" id="MCFE01000069">
    <property type="protein sequence ID" value="ORY01462.1"/>
    <property type="molecule type" value="Genomic_DNA"/>
</dbReference>
<organism evidence="2 3">
    <name type="scientific">Basidiobolus meristosporus CBS 931.73</name>
    <dbReference type="NCBI Taxonomy" id="1314790"/>
    <lineage>
        <taxon>Eukaryota</taxon>
        <taxon>Fungi</taxon>
        <taxon>Fungi incertae sedis</taxon>
        <taxon>Zoopagomycota</taxon>
        <taxon>Entomophthoromycotina</taxon>
        <taxon>Basidiobolomycetes</taxon>
        <taxon>Basidiobolales</taxon>
        <taxon>Basidiobolaceae</taxon>
        <taxon>Basidiobolus</taxon>
    </lineage>
</organism>
<dbReference type="InterPro" id="IPR057207">
    <property type="entry name" value="FBXL15_LRR"/>
</dbReference>
<evidence type="ECO:0000313" key="2">
    <source>
        <dbReference type="EMBL" id="ORY01462.1"/>
    </source>
</evidence>
<dbReference type="InParanoid" id="A0A1Y1YTV0"/>
<keyword evidence="3" id="KW-1185">Reference proteome</keyword>
<comment type="caution">
    <text evidence="2">The sequence shown here is derived from an EMBL/GenBank/DDBJ whole genome shotgun (WGS) entry which is preliminary data.</text>
</comment>
<protein>
    <submittedName>
        <fullName evidence="2">RNI-like protein</fullName>
    </submittedName>
</protein>
<dbReference type="SMART" id="SM00367">
    <property type="entry name" value="LRR_CC"/>
    <property type="match status" value="4"/>
</dbReference>